<reference evidence="1 2" key="2">
    <citation type="journal article" date="2011" name="J. Bacteriol.">
        <title>Genomes of three methylotrophs from a single niche uncover genetic and metabolic divergence of Methylophilaceae.</title>
        <authorList>
            <person name="Lapidus A."/>
            <person name="Clum A."/>
            <person name="Labutti K."/>
            <person name="Kaluzhnaya M.G."/>
            <person name="Lim S."/>
            <person name="Beck D.A."/>
            <person name="Glavina Del Rio T."/>
            <person name="Nolan M."/>
            <person name="Mavromatis K."/>
            <person name="Huntemann M."/>
            <person name="Lucas S."/>
            <person name="Lidstrom M.E."/>
            <person name="Ivanova N."/>
            <person name="Chistoserdova L."/>
        </authorList>
    </citation>
    <scope>NUCLEOTIDE SEQUENCE [LARGE SCALE GENOMIC DNA]</scope>
    <source>
        <strain evidence="2">JLW8 / ATCC BAA-1282 / DSM 17540</strain>
    </source>
</reference>
<dbReference type="STRING" id="583345.Mmol_1466"/>
<dbReference type="KEGG" id="mmb:Mmol_1466"/>
<accession>C6WWS1</accession>
<dbReference type="RefSeq" id="WP_015832405.1">
    <property type="nucleotide sequence ID" value="NC_012968.1"/>
</dbReference>
<evidence type="ECO:0000313" key="1">
    <source>
        <dbReference type="EMBL" id="ACT48370.1"/>
    </source>
</evidence>
<gene>
    <name evidence="1" type="ordered locus">Mmol_1466</name>
</gene>
<keyword evidence="2" id="KW-1185">Reference proteome</keyword>
<sequence>MAIKSIGVVSPSYLVYKSMVIQELQTIEGDAYYFCESIDGCGGVSTKIVEWYPQNKIGKTESGRIYQLIDEPGDPKNSELQIIKRALIIKYLPITHRDVTFEFTKKKTLVQQQAN</sequence>
<dbReference type="AlphaFoldDB" id="C6WWS1"/>
<reference evidence="2" key="1">
    <citation type="submission" date="2009-07" db="EMBL/GenBank/DDBJ databases">
        <title>Complete sequence of Methylotenera mobilis JLW8.</title>
        <authorList>
            <consortium name="US DOE Joint Genome Institute"/>
            <person name="Lucas S."/>
            <person name="Copeland A."/>
            <person name="Lapidus A."/>
            <person name="Glavina del Rio T."/>
            <person name="Tice H."/>
            <person name="Bruce D."/>
            <person name="Goodwin L."/>
            <person name="Pitluck S."/>
            <person name="LaButti K.M."/>
            <person name="Clum A."/>
            <person name="Larimer F."/>
            <person name="Land M."/>
            <person name="Hauser L."/>
            <person name="Kyrpides N."/>
            <person name="Mikhailova N."/>
            <person name="Kayluzhnaya M."/>
            <person name="Chistoserdova L."/>
        </authorList>
    </citation>
    <scope>NUCLEOTIDE SEQUENCE [LARGE SCALE GENOMIC DNA]</scope>
    <source>
        <strain evidence="2">JLW8 / ATCC BAA-1282 / DSM 17540</strain>
    </source>
</reference>
<proteinExistence type="predicted"/>
<dbReference type="Proteomes" id="UP000002742">
    <property type="component" value="Chromosome"/>
</dbReference>
<dbReference type="EMBL" id="CP001672">
    <property type="protein sequence ID" value="ACT48370.1"/>
    <property type="molecule type" value="Genomic_DNA"/>
</dbReference>
<protein>
    <submittedName>
        <fullName evidence="1">Uncharacterized protein</fullName>
    </submittedName>
</protein>
<name>C6WWS1_METML</name>
<organism evidence="1 2">
    <name type="scientific">Methylotenera mobilis (strain JLW8 / ATCC BAA-1282 / DSM 17540)</name>
    <dbReference type="NCBI Taxonomy" id="583345"/>
    <lineage>
        <taxon>Bacteria</taxon>
        <taxon>Pseudomonadati</taxon>
        <taxon>Pseudomonadota</taxon>
        <taxon>Betaproteobacteria</taxon>
        <taxon>Nitrosomonadales</taxon>
        <taxon>Methylophilaceae</taxon>
        <taxon>Methylotenera</taxon>
    </lineage>
</organism>
<dbReference type="OrthoDB" id="8902190at2"/>
<dbReference type="HOGENOM" id="CLU_2106079_0_0_4"/>
<evidence type="ECO:0000313" key="2">
    <source>
        <dbReference type="Proteomes" id="UP000002742"/>
    </source>
</evidence>